<feature type="transmembrane region" description="Helical" evidence="8">
    <location>
        <begin position="421"/>
        <end position="442"/>
    </location>
</feature>
<feature type="transmembrane region" description="Helical" evidence="8">
    <location>
        <begin position="393"/>
        <end position="415"/>
    </location>
</feature>
<dbReference type="PROSITE" id="PS50283">
    <property type="entry name" value="NA_SOLUT_SYMP_3"/>
    <property type="match status" value="1"/>
</dbReference>
<feature type="transmembrane region" description="Helical" evidence="8">
    <location>
        <begin position="153"/>
        <end position="177"/>
    </location>
</feature>
<evidence type="ECO:0000256" key="4">
    <source>
        <dbReference type="ARBA" id="ARBA00022989"/>
    </source>
</evidence>
<dbReference type="Pfam" id="PF00474">
    <property type="entry name" value="SSF"/>
    <property type="match status" value="1"/>
</dbReference>
<gene>
    <name evidence="9" type="primary">dur3-1_3</name>
    <name evidence="9" type="ORF">LHYA1_G000802</name>
</gene>
<dbReference type="InterPro" id="IPR038377">
    <property type="entry name" value="Na/Glc_symporter_sf"/>
</dbReference>
<feature type="transmembrane region" description="Helical" evidence="8">
    <location>
        <begin position="604"/>
        <end position="629"/>
    </location>
</feature>
<keyword evidence="5 8" id="KW-0472">Membrane</keyword>
<comment type="subcellular location">
    <subcellularLocation>
        <location evidence="1">Membrane</location>
        <topology evidence="1">Multi-pass membrane protein</topology>
    </subcellularLocation>
</comment>
<protein>
    <submittedName>
        <fullName evidence="9">Putative urea active transporter</fullName>
    </submittedName>
</protein>
<feature type="transmembrane region" description="Helical" evidence="8">
    <location>
        <begin position="189"/>
        <end position="207"/>
    </location>
</feature>
<evidence type="ECO:0000256" key="5">
    <source>
        <dbReference type="ARBA" id="ARBA00023136"/>
    </source>
</evidence>
<feature type="transmembrane region" description="Helical" evidence="8">
    <location>
        <begin position="489"/>
        <end position="509"/>
    </location>
</feature>
<accession>A0A8H8R949</accession>
<dbReference type="InterPro" id="IPR001734">
    <property type="entry name" value="Na/solute_symporter"/>
</dbReference>
<dbReference type="GO" id="GO:0015204">
    <property type="term" value="F:urea transmembrane transporter activity"/>
    <property type="evidence" value="ECO:0007669"/>
    <property type="project" value="InterPro"/>
</dbReference>
<dbReference type="OrthoDB" id="6132759at2759"/>
<evidence type="ECO:0000256" key="7">
    <source>
        <dbReference type="SAM" id="MobiDB-lite"/>
    </source>
</evidence>
<evidence type="ECO:0000256" key="1">
    <source>
        <dbReference type="ARBA" id="ARBA00004141"/>
    </source>
</evidence>
<evidence type="ECO:0000256" key="3">
    <source>
        <dbReference type="ARBA" id="ARBA00022692"/>
    </source>
</evidence>
<dbReference type="CDD" id="cd11476">
    <property type="entry name" value="SLC5sbd_DUR3"/>
    <property type="match status" value="1"/>
</dbReference>
<dbReference type="InterPro" id="IPR031155">
    <property type="entry name" value="DUR"/>
</dbReference>
<proteinExistence type="inferred from homology"/>
<reference evidence="9 10" key="1">
    <citation type="submission" date="2018-05" db="EMBL/GenBank/DDBJ databases">
        <title>Genome sequencing and assembly of the regulated plant pathogen Lachnellula willkommii and related sister species for the development of diagnostic species identification markers.</title>
        <authorList>
            <person name="Giroux E."/>
            <person name="Bilodeau G."/>
        </authorList>
    </citation>
    <scope>NUCLEOTIDE SEQUENCE [LARGE SCALE GENOMIC DNA]</scope>
    <source>
        <strain evidence="9 10">CBS 185.66</strain>
    </source>
</reference>
<keyword evidence="10" id="KW-1185">Reference proteome</keyword>
<dbReference type="RefSeq" id="XP_031009689.1">
    <property type="nucleotide sequence ID" value="XM_031145791.1"/>
</dbReference>
<dbReference type="PANTHER" id="PTHR46154">
    <property type="match status" value="1"/>
</dbReference>
<evidence type="ECO:0000313" key="10">
    <source>
        <dbReference type="Proteomes" id="UP000431533"/>
    </source>
</evidence>
<feature type="transmembrane region" description="Helical" evidence="8">
    <location>
        <begin position="289"/>
        <end position="309"/>
    </location>
</feature>
<dbReference type="PANTHER" id="PTHR46154:SF3">
    <property type="entry name" value="DUR32P"/>
    <property type="match status" value="1"/>
</dbReference>
<feature type="compositionally biased region" description="Low complexity" evidence="7">
    <location>
        <begin position="658"/>
        <end position="667"/>
    </location>
</feature>
<evidence type="ECO:0000256" key="6">
    <source>
        <dbReference type="RuleBase" id="RU362091"/>
    </source>
</evidence>
<dbReference type="EMBL" id="QGMH01000003">
    <property type="protein sequence ID" value="TVY30905.1"/>
    <property type="molecule type" value="Genomic_DNA"/>
</dbReference>
<feature type="transmembrane region" description="Helical" evidence="8">
    <location>
        <begin position="57"/>
        <end position="78"/>
    </location>
</feature>
<evidence type="ECO:0000313" key="9">
    <source>
        <dbReference type="EMBL" id="TVY30905.1"/>
    </source>
</evidence>
<feature type="transmembrane region" description="Helical" evidence="8">
    <location>
        <begin position="571"/>
        <end position="592"/>
    </location>
</feature>
<name>A0A8H8R949_9HELO</name>
<evidence type="ECO:0000256" key="8">
    <source>
        <dbReference type="SAM" id="Phobius"/>
    </source>
</evidence>
<organism evidence="9 10">
    <name type="scientific">Lachnellula hyalina</name>
    <dbReference type="NCBI Taxonomy" id="1316788"/>
    <lineage>
        <taxon>Eukaryota</taxon>
        <taxon>Fungi</taxon>
        <taxon>Dikarya</taxon>
        <taxon>Ascomycota</taxon>
        <taxon>Pezizomycotina</taxon>
        <taxon>Leotiomycetes</taxon>
        <taxon>Helotiales</taxon>
        <taxon>Lachnaceae</taxon>
        <taxon>Lachnellula</taxon>
    </lineage>
</organism>
<dbReference type="AlphaFoldDB" id="A0A8H8R949"/>
<sequence length="682" mass="73435">MSNQAIVLLPQGAGYGVTIGLGLVFGIGMILVSRFLSKYMNERSDHSEMFMVANRSVRTGLTASAVISSWMWAQLTWLFILAPFWYAAGCTIQIALMTVLAIHAKAKIPNGHTVLEIIKLRYGTAAHGVFIFLCLVTNILAVTSMILGASGVITALTSMHVVASTFLLPLGVVIYTVAGGLKATFLTDYIHTAVVMVLLCFLTIRTFNNPAITGLGSFYDVLVKRDETRSISGNYRGSALTFKSKGAVIFGLVHSLGDFALVIMDTSFWQKGFAADTGAAMPGYMLGGIAYFAVPWAVGTTAGLAAIGLESSSIFPTYPRLMTTAEINAGYVLPYTCMAVAGKGGAFALLLVVFMCVTSTVSAQLIAVSSISSFDIYRTYINPHASDKQIIRVSHWSVLGFGIFAPAFATALHYGGIDLNWMGYFLATIICPGMFPMAFTILWKKQSKAAVIIAPLAGLASGIAVWIGTAYVYSGGITVLSLEGQLPCLWGALTSTFSSAIYSIVITYIKPQDFDWRVFLLLNEVHEDKISTASNSTPSKEGGTDAVRNIRDLDSVVHPFPQAEISRLKRAGGIASIFSVVIGLLTWVVWPLPLYRNYIFTKPFFMGWTVVSEIWLFFCLVVAVVYPLVDGRDVLAKAGRLAWGAITGTGKEGKEQKPSSSTSTPESLMSDLANEGSVSHEK</sequence>
<dbReference type="GO" id="GO:0005886">
    <property type="term" value="C:plasma membrane"/>
    <property type="evidence" value="ECO:0007669"/>
    <property type="project" value="TreeGrafter"/>
</dbReference>
<feature type="region of interest" description="Disordered" evidence="7">
    <location>
        <begin position="649"/>
        <end position="682"/>
    </location>
</feature>
<feature type="transmembrane region" description="Helical" evidence="8">
    <location>
        <begin position="347"/>
        <end position="372"/>
    </location>
</feature>
<dbReference type="Gene3D" id="1.20.1730.10">
    <property type="entry name" value="Sodium/glucose cotransporter"/>
    <property type="match status" value="1"/>
</dbReference>
<evidence type="ECO:0000256" key="2">
    <source>
        <dbReference type="ARBA" id="ARBA00006434"/>
    </source>
</evidence>
<dbReference type="GeneID" id="41981000"/>
<comment type="caution">
    <text evidence="9">The sequence shown here is derived from an EMBL/GenBank/DDBJ whole genome shotgun (WGS) entry which is preliminary data.</text>
</comment>
<feature type="transmembrane region" description="Helical" evidence="8">
    <location>
        <begin position="84"/>
        <end position="104"/>
    </location>
</feature>
<keyword evidence="3 8" id="KW-0812">Transmembrane</keyword>
<dbReference type="Proteomes" id="UP000431533">
    <property type="component" value="Unassembled WGS sequence"/>
</dbReference>
<comment type="similarity">
    <text evidence="2 6">Belongs to the sodium:solute symporter (SSF) (TC 2.A.21) family.</text>
</comment>
<keyword evidence="4 8" id="KW-1133">Transmembrane helix</keyword>
<feature type="transmembrane region" description="Helical" evidence="8">
    <location>
        <begin position="12"/>
        <end position="36"/>
    </location>
</feature>
<feature type="transmembrane region" description="Helical" evidence="8">
    <location>
        <begin position="125"/>
        <end position="147"/>
    </location>
</feature>
<feature type="transmembrane region" description="Helical" evidence="8">
    <location>
        <begin position="449"/>
        <end position="469"/>
    </location>
</feature>